<organism evidence="1 2">
    <name type="scientific">Larkinella arboricola</name>
    <dbReference type="NCBI Taxonomy" id="643671"/>
    <lineage>
        <taxon>Bacteria</taxon>
        <taxon>Pseudomonadati</taxon>
        <taxon>Bacteroidota</taxon>
        <taxon>Cytophagia</taxon>
        <taxon>Cytophagales</taxon>
        <taxon>Spirosomataceae</taxon>
        <taxon>Larkinella</taxon>
    </lineage>
</organism>
<keyword evidence="2" id="KW-1185">Reference proteome</keyword>
<dbReference type="Proteomes" id="UP000248790">
    <property type="component" value="Unassembled WGS sequence"/>
</dbReference>
<proteinExistence type="predicted"/>
<dbReference type="AlphaFoldDB" id="A0A327WH86"/>
<evidence type="ECO:0000313" key="1">
    <source>
        <dbReference type="EMBL" id="RAJ90832.1"/>
    </source>
</evidence>
<sequence>MGVAYEIWQAFLTAHPEVTQGHLSLEEVNQKMAAFMQARNQQPLPDFEGLSPQQMHPLLSDPWGSSSPLCLLPELADSLLDQIPFFVLMEILYQHLLVQPIKLTLKGNLPLALCRELYECKLLVQEDIELGITKKISEDNVAFLQALKVGLMLSPFVKKRQNALWLTKAGGQALAKQRSVLFKQVLQDYTHRFNWAYLDQAQTPAGQFGWAYSLYLVHRYGSQWQNTDFYAAKVLRAFPHLREPIPSSRLAGSWLEFERVYRWRFVEQFAHWFGLVELQQHSRQAYDPDPLLMRKAPLLDGLLSFTL</sequence>
<reference evidence="1 2" key="1">
    <citation type="submission" date="2018-06" db="EMBL/GenBank/DDBJ databases">
        <title>Genomic Encyclopedia of Archaeal and Bacterial Type Strains, Phase II (KMG-II): from individual species to whole genera.</title>
        <authorList>
            <person name="Goeker M."/>
        </authorList>
    </citation>
    <scope>NUCLEOTIDE SEQUENCE [LARGE SCALE GENOMIC DNA]</scope>
    <source>
        <strain evidence="1 2">DSM 21851</strain>
    </source>
</reference>
<accession>A0A327WH86</accession>
<protein>
    <submittedName>
        <fullName evidence="1">Uncharacterized protein</fullName>
    </submittedName>
</protein>
<dbReference type="OrthoDB" id="9816539at2"/>
<name>A0A327WH86_LARAB</name>
<gene>
    <name evidence="1" type="ORF">LX87_05461</name>
</gene>
<comment type="caution">
    <text evidence="1">The sequence shown here is derived from an EMBL/GenBank/DDBJ whole genome shotgun (WGS) entry which is preliminary data.</text>
</comment>
<dbReference type="RefSeq" id="WP_111631466.1">
    <property type="nucleotide sequence ID" value="NZ_QLMC01000012.1"/>
</dbReference>
<evidence type="ECO:0000313" key="2">
    <source>
        <dbReference type="Proteomes" id="UP000248790"/>
    </source>
</evidence>
<dbReference type="EMBL" id="QLMC01000012">
    <property type="protein sequence ID" value="RAJ90832.1"/>
    <property type="molecule type" value="Genomic_DNA"/>
</dbReference>